<sequence length="294" mass="33747">MTHITLLILCICLAVMPSQTLAQSVKPNIMLSKTTSLESIQGDEQYNKYILKDYLVSEKLDGVRGYWNGQRLLSRTGKVINAPAWFIKDFPNIKLEGELWTARGQFDLVSGIIRKQTPVDSDWQKVKFMLFDAPDSKLIFSQRLDYIKNQITPLKLPWLKLIDHKSFTEFSQLKTYYESVINNNGEGVMLNKANAYYQTGRTDNIKKLKPFTDKEAIVVKHLTGKGKYKNMMGSLLVKDKNGREFKIGSGFSDQQRLQPPKIGDIISYRYTGTTKTGLPRFPVFIRVRTDMEEL</sequence>
<feature type="signal peptide" evidence="7">
    <location>
        <begin position="1"/>
        <end position="22"/>
    </location>
</feature>
<dbReference type="InterPro" id="IPR012310">
    <property type="entry name" value="DNA_ligase_ATP-dep_cent"/>
</dbReference>
<reference evidence="9 10" key="1">
    <citation type="submission" date="2016-12" db="EMBL/GenBank/DDBJ databases">
        <title>Diversity of luminous bacteria.</title>
        <authorList>
            <person name="Yoshizawa S."/>
            <person name="Kogure K."/>
        </authorList>
    </citation>
    <scope>NUCLEOTIDE SEQUENCE [LARGE SCALE GENOMIC DNA]</scope>
    <source>
        <strain evidence="9 10">SA4-48</strain>
    </source>
</reference>
<evidence type="ECO:0000259" key="8">
    <source>
        <dbReference type="PROSITE" id="PS50160"/>
    </source>
</evidence>
<dbReference type="SUPFAM" id="SSF56091">
    <property type="entry name" value="DNA ligase/mRNA capping enzyme, catalytic domain"/>
    <property type="match status" value="1"/>
</dbReference>
<comment type="catalytic activity">
    <reaction evidence="6">
        <text>ATP + (deoxyribonucleotide)n-3'-hydroxyl + 5'-phospho-(deoxyribonucleotide)m = (deoxyribonucleotide)n+m + AMP + diphosphate.</text>
        <dbReference type="EC" id="6.5.1.1"/>
    </reaction>
</comment>
<keyword evidence="3" id="KW-0235">DNA replication</keyword>
<dbReference type="InterPro" id="IPR029319">
    <property type="entry name" value="DNA_ligase_OB"/>
</dbReference>
<dbReference type="GO" id="GO:0006281">
    <property type="term" value="P:DNA repair"/>
    <property type="evidence" value="ECO:0007669"/>
    <property type="project" value="UniProtKB-KW"/>
</dbReference>
<dbReference type="GO" id="GO:0003910">
    <property type="term" value="F:DNA ligase (ATP) activity"/>
    <property type="evidence" value="ECO:0007669"/>
    <property type="project" value="UniProtKB-EC"/>
</dbReference>
<evidence type="ECO:0000256" key="7">
    <source>
        <dbReference type="SAM" id="SignalP"/>
    </source>
</evidence>
<feature type="domain" description="ATP-dependent DNA ligase family profile" evidence="8">
    <location>
        <begin position="140"/>
        <end position="241"/>
    </location>
</feature>
<dbReference type="GO" id="GO:0005524">
    <property type="term" value="F:ATP binding"/>
    <property type="evidence" value="ECO:0007669"/>
    <property type="project" value="InterPro"/>
</dbReference>
<dbReference type="Gene3D" id="3.30.470.30">
    <property type="entry name" value="DNA ligase/mRNA capping enzyme"/>
    <property type="match status" value="1"/>
</dbReference>
<keyword evidence="5" id="KW-0234">DNA repair</keyword>
<dbReference type="EMBL" id="MSCH01000003">
    <property type="protein sequence ID" value="PQJ52238.1"/>
    <property type="molecule type" value="Genomic_DNA"/>
</dbReference>
<dbReference type="PANTHER" id="PTHR47810">
    <property type="entry name" value="DNA LIGASE"/>
    <property type="match status" value="1"/>
</dbReference>
<evidence type="ECO:0000313" key="10">
    <source>
        <dbReference type="Proteomes" id="UP000239007"/>
    </source>
</evidence>
<dbReference type="Pfam" id="PF01068">
    <property type="entry name" value="DNA_ligase_A_M"/>
    <property type="match status" value="1"/>
</dbReference>
<gene>
    <name evidence="9" type="ORF">BTO11_00235</name>
</gene>
<dbReference type="Pfam" id="PF14743">
    <property type="entry name" value="DNA_ligase_OB_2"/>
    <property type="match status" value="1"/>
</dbReference>
<evidence type="ECO:0000256" key="5">
    <source>
        <dbReference type="ARBA" id="ARBA00023204"/>
    </source>
</evidence>
<dbReference type="NCBIfam" id="NF006592">
    <property type="entry name" value="PRK09125.1"/>
    <property type="match status" value="1"/>
</dbReference>
<dbReference type="SUPFAM" id="SSF50249">
    <property type="entry name" value="Nucleic acid-binding proteins"/>
    <property type="match status" value="1"/>
</dbReference>
<dbReference type="InterPro" id="IPR012340">
    <property type="entry name" value="NA-bd_OB-fold"/>
</dbReference>
<dbReference type="PROSITE" id="PS50160">
    <property type="entry name" value="DNA_LIGASE_A3"/>
    <property type="match status" value="1"/>
</dbReference>
<dbReference type="CDD" id="cd08041">
    <property type="entry name" value="OBF_kDNA_ligase_like"/>
    <property type="match status" value="1"/>
</dbReference>
<evidence type="ECO:0000256" key="2">
    <source>
        <dbReference type="ARBA" id="ARBA00022598"/>
    </source>
</evidence>
<dbReference type="Gene3D" id="3.30.1490.70">
    <property type="match status" value="1"/>
</dbReference>
<dbReference type="GO" id="GO:0006310">
    <property type="term" value="P:DNA recombination"/>
    <property type="evidence" value="ECO:0007669"/>
    <property type="project" value="InterPro"/>
</dbReference>
<dbReference type="OrthoDB" id="9782700at2"/>
<dbReference type="CDD" id="cd07896">
    <property type="entry name" value="Adenylation_kDNA_ligase_like"/>
    <property type="match status" value="1"/>
</dbReference>
<proteinExistence type="predicted"/>
<dbReference type="AlphaFoldDB" id="A0A2S7UR76"/>
<accession>A0A2S7UR76</accession>
<dbReference type="GO" id="GO:0006260">
    <property type="term" value="P:DNA replication"/>
    <property type="evidence" value="ECO:0007669"/>
    <property type="project" value="UniProtKB-KW"/>
</dbReference>
<keyword evidence="10" id="KW-1185">Reference proteome</keyword>
<evidence type="ECO:0000256" key="4">
    <source>
        <dbReference type="ARBA" id="ARBA00022763"/>
    </source>
</evidence>
<dbReference type="Proteomes" id="UP000239007">
    <property type="component" value="Unassembled WGS sequence"/>
</dbReference>
<comment type="cofactor">
    <cofactor evidence="1">
        <name>a divalent metal cation</name>
        <dbReference type="ChEBI" id="CHEBI:60240"/>
    </cofactor>
</comment>
<evidence type="ECO:0000313" key="9">
    <source>
        <dbReference type="EMBL" id="PQJ52238.1"/>
    </source>
</evidence>
<keyword evidence="7" id="KW-0732">Signal</keyword>
<protein>
    <submittedName>
        <fullName evidence="9">DNA ligase</fullName>
    </submittedName>
</protein>
<evidence type="ECO:0000256" key="3">
    <source>
        <dbReference type="ARBA" id="ARBA00022705"/>
    </source>
</evidence>
<dbReference type="RefSeq" id="WP_105050691.1">
    <property type="nucleotide sequence ID" value="NZ_BMYG01000011.1"/>
</dbReference>
<keyword evidence="4" id="KW-0227">DNA damage</keyword>
<evidence type="ECO:0000256" key="6">
    <source>
        <dbReference type="ARBA" id="ARBA00034003"/>
    </source>
</evidence>
<dbReference type="InterPro" id="IPR050326">
    <property type="entry name" value="NAD_dep_DNA_ligaseB"/>
</dbReference>
<organism evidence="9 10">
    <name type="scientific">Psychrosphaera saromensis</name>
    <dbReference type="NCBI Taxonomy" id="716813"/>
    <lineage>
        <taxon>Bacteria</taxon>
        <taxon>Pseudomonadati</taxon>
        <taxon>Pseudomonadota</taxon>
        <taxon>Gammaproteobacteria</taxon>
        <taxon>Alteromonadales</taxon>
        <taxon>Pseudoalteromonadaceae</taxon>
        <taxon>Psychrosphaera</taxon>
    </lineage>
</organism>
<keyword evidence="2 9" id="KW-0436">Ligase</keyword>
<name>A0A2S7UR76_9GAMM</name>
<evidence type="ECO:0000256" key="1">
    <source>
        <dbReference type="ARBA" id="ARBA00001968"/>
    </source>
</evidence>
<dbReference type="Gene3D" id="2.40.50.140">
    <property type="entry name" value="Nucleic acid-binding proteins"/>
    <property type="match status" value="1"/>
</dbReference>
<feature type="chain" id="PRO_5015680050" evidence="7">
    <location>
        <begin position="23"/>
        <end position="294"/>
    </location>
</feature>
<dbReference type="PANTHER" id="PTHR47810:SF1">
    <property type="entry name" value="DNA LIGASE B"/>
    <property type="match status" value="1"/>
</dbReference>
<comment type="caution">
    <text evidence="9">The sequence shown here is derived from an EMBL/GenBank/DDBJ whole genome shotgun (WGS) entry which is preliminary data.</text>
</comment>